<proteinExistence type="predicted"/>
<feature type="non-terminal residue" evidence="2">
    <location>
        <position position="1"/>
    </location>
</feature>
<keyword evidence="3" id="KW-1185">Reference proteome</keyword>
<organism evidence="2 3">
    <name type="scientific">Ilyodon furcidens</name>
    <name type="common">goldbreast splitfin</name>
    <dbReference type="NCBI Taxonomy" id="33524"/>
    <lineage>
        <taxon>Eukaryota</taxon>
        <taxon>Metazoa</taxon>
        <taxon>Chordata</taxon>
        <taxon>Craniata</taxon>
        <taxon>Vertebrata</taxon>
        <taxon>Euteleostomi</taxon>
        <taxon>Actinopterygii</taxon>
        <taxon>Neopterygii</taxon>
        <taxon>Teleostei</taxon>
        <taxon>Neoteleostei</taxon>
        <taxon>Acanthomorphata</taxon>
        <taxon>Ovalentaria</taxon>
        <taxon>Atherinomorphae</taxon>
        <taxon>Cyprinodontiformes</taxon>
        <taxon>Goodeidae</taxon>
        <taxon>Ilyodon</taxon>
    </lineage>
</organism>
<dbReference type="EMBL" id="JAHRIQ010095043">
    <property type="protein sequence ID" value="MEQ2252447.1"/>
    <property type="molecule type" value="Genomic_DNA"/>
</dbReference>
<evidence type="ECO:0000313" key="2">
    <source>
        <dbReference type="EMBL" id="MEQ2252447.1"/>
    </source>
</evidence>
<evidence type="ECO:0000256" key="1">
    <source>
        <dbReference type="SAM" id="MobiDB-lite"/>
    </source>
</evidence>
<sequence length="135" mass="15197">EGDQHRQLSTYPKPASHHHPHQDSPYSPHSLPGWKTMFFVDSGHPQSQLHNSNVFLVIHHGTVHRYKKSNPKKSAGDHIFSLFLLGIRLRCVFRAQHHNAISSAEGLTVKTLPKELSERCRTAATHLCNDTPTGL</sequence>
<evidence type="ECO:0000313" key="3">
    <source>
        <dbReference type="Proteomes" id="UP001482620"/>
    </source>
</evidence>
<name>A0ABV0V6Q4_9TELE</name>
<comment type="caution">
    <text evidence="2">The sequence shown here is derived from an EMBL/GenBank/DDBJ whole genome shotgun (WGS) entry which is preliminary data.</text>
</comment>
<protein>
    <submittedName>
        <fullName evidence="2">Uncharacterized protein</fullName>
    </submittedName>
</protein>
<accession>A0ABV0V6Q4</accession>
<dbReference type="Proteomes" id="UP001482620">
    <property type="component" value="Unassembled WGS sequence"/>
</dbReference>
<gene>
    <name evidence="2" type="ORF">ILYODFUR_021814</name>
</gene>
<feature type="region of interest" description="Disordered" evidence="1">
    <location>
        <begin position="1"/>
        <end position="28"/>
    </location>
</feature>
<reference evidence="2 3" key="1">
    <citation type="submission" date="2021-06" db="EMBL/GenBank/DDBJ databases">
        <authorList>
            <person name="Palmer J.M."/>
        </authorList>
    </citation>
    <scope>NUCLEOTIDE SEQUENCE [LARGE SCALE GENOMIC DNA]</scope>
    <source>
        <strain evidence="3">if_2019</strain>
        <tissue evidence="2">Muscle</tissue>
    </source>
</reference>